<dbReference type="Gene3D" id="1.10.340.30">
    <property type="entry name" value="Hypothetical protein, domain 2"/>
    <property type="match status" value="1"/>
</dbReference>
<organism evidence="4 5">
    <name type="scientific">Paeniglutamicibacter antarcticus</name>
    <dbReference type="NCBI Taxonomy" id="494023"/>
    <lineage>
        <taxon>Bacteria</taxon>
        <taxon>Bacillati</taxon>
        <taxon>Actinomycetota</taxon>
        <taxon>Actinomycetes</taxon>
        <taxon>Micrococcales</taxon>
        <taxon>Micrococcaceae</taxon>
        <taxon>Paeniglutamicibacter</taxon>
    </lineage>
</organism>
<evidence type="ECO:0000256" key="1">
    <source>
        <dbReference type="ARBA" id="ARBA00022763"/>
    </source>
</evidence>
<name>A0ABP9TML8_9MICC</name>
<proteinExistence type="predicted"/>
<dbReference type="InterPro" id="IPR011257">
    <property type="entry name" value="DNA_glycosylase"/>
</dbReference>
<gene>
    <name evidence="4" type="ORF">GCM10025778_24490</name>
</gene>
<dbReference type="InterPro" id="IPR051912">
    <property type="entry name" value="Alkylbase_DNA_Glycosylase/TA"/>
</dbReference>
<comment type="caution">
    <text evidence="4">The sequence shown here is derived from an EMBL/GenBank/DDBJ whole genome shotgun (WGS) entry which is preliminary data.</text>
</comment>
<dbReference type="Proteomes" id="UP001501257">
    <property type="component" value="Unassembled WGS sequence"/>
</dbReference>
<dbReference type="RefSeq" id="WP_210100061.1">
    <property type="nucleotide sequence ID" value="NZ_BAABLK010000034.1"/>
</dbReference>
<evidence type="ECO:0000313" key="4">
    <source>
        <dbReference type="EMBL" id="GAA5227916.1"/>
    </source>
</evidence>
<evidence type="ECO:0000256" key="2">
    <source>
        <dbReference type="ARBA" id="ARBA00023204"/>
    </source>
</evidence>
<dbReference type="PANTHER" id="PTHR43003:SF6">
    <property type="entry name" value="DNA GLYCOSYLASE"/>
    <property type="match status" value="1"/>
</dbReference>
<sequence>MAYSTANALPKSDAQASWTPHGPYSLRQSLGILQRGAGDPTARIKDSNAWLCFNTPSGAVTLLVTCSGAHQPEVRLNAWGPGADHAVERGLHLVGAYDDWGTFDAPETSVLLHPTVSRSRKFNRGLRLPSTGRVFDALLPAILEQKVTIIEANFAWRYLCKAAGGLAPGPAPEGMYLPPSPVAVRTLQPWQWHQARVDASRSSTALRAAAAAPALERWALLELGATRENVRGVGTLAAALESIPGIGPWTVAEVLQRTHGAADHVSVGDYHLAAFVGQVLTGARVDDSGMLELLAPFSGNRQRVVRLISLSGHRKQAFGPRVAPMDHRRR</sequence>
<protein>
    <submittedName>
        <fullName evidence="4">3-methyladenine DNA glycosylase</fullName>
    </submittedName>
</protein>
<reference evidence="5" key="1">
    <citation type="journal article" date="2019" name="Int. J. Syst. Evol. Microbiol.">
        <title>The Global Catalogue of Microorganisms (GCM) 10K type strain sequencing project: providing services to taxonomists for standard genome sequencing and annotation.</title>
        <authorList>
            <consortium name="The Broad Institute Genomics Platform"/>
            <consortium name="The Broad Institute Genome Sequencing Center for Infectious Disease"/>
            <person name="Wu L."/>
            <person name="Ma J."/>
        </authorList>
    </citation>
    <scope>NUCLEOTIDE SEQUENCE [LARGE SCALE GENOMIC DNA]</scope>
    <source>
        <strain evidence="5">JCM 18952</strain>
    </source>
</reference>
<keyword evidence="2" id="KW-0234">DNA repair</keyword>
<evidence type="ECO:0000313" key="5">
    <source>
        <dbReference type="Proteomes" id="UP001501257"/>
    </source>
</evidence>
<accession>A0ABP9TML8</accession>
<dbReference type="PANTHER" id="PTHR43003">
    <property type="entry name" value="DNA-3-METHYLADENINE GLYCOSYLASE"/>
    <property type="match status" value="1"/>
</dbReference>
<evidence type="ECO:0000256" key="3">
    <source>
        <dbReference type="SAM" id="MobiDB-lite"/>
    </source>
</evidence>
<keyword evidence="5" id="KW-1185">Reference proteome</keyword>
<keyword evidence="1" id="KW-0227">DNA damage</keyword>
<dbReference type="EMBL" id="BAABLK010000034">
    <property type="protein sequence ID" value="GAA5227916.1"/>
    <property type="molecule type" value="Genomic_DNA"/>
</dbReference>
<feature type="region of interest" description="Disordered" evidence="3">
    <location>
        <begin position="1"/>
        <end position="20"/>
    </location>
</feature>
<dbReference type="SUPFAM" id="SSF48150">
    <property type="entry name" value="DNA-glycosylase"/>
    <property type="match status" value="1"/>
</dbReference>